<accession>A0A8X7N0J7</accession>
<feature type="region of interest" description="Disordered" evidence="1">
    <location>
        <begin position="412"/>
        <end position="456"/>
    </location>
</feature>
<evidence type="ECO:0000313" key="2">
    <source>
        <dbReference type="EMBL" id="KAE8255857.1"/>
    </source>
</evidence>
<protein>
    <recommendedName>
        <fullName evidence="4">TFIIB-type domain-containing protein</fullName>
    </recommendedName>
</protein>
<dbReference type="AlphaFoldDB" id="A0A8X7N0J7"/>
<sequence length="785" mass="86491">MRLCPACSSLAVEFIPEASGDVCTECGYTVDVVLLDGSKDIADGHGLSLWQDGMATVLKPITRGTRAGAGWLAQGQDGENDKLLREQNQLRDMQRFIKGTLAHLDRQRYADRAFGLFDVVRRGALARSKQIQEFWKSHEAQVAALDAGMNDDDEEGADVRPTRRKPARLFNWGWKAKGLALACIYATIATSERDTTVSLQQVIHSAGEETVSDDETKRNELSFRKVVKRLRLVRQFGGPTYANVGEDGPRFYLSSMIDFFEALSEVGGQADDSDAPTTRKGKERARDQDYGDTDVDGEENNIVLPISEEVREFLDHVRIPRARTLALQLARALEEVGYVPGPNRTLSGGGDGVGEPTARESAMHVHITAYAIVLWAMEASGRTAGPQLALIALHEYSLRGKDGVDLLIKRNALPSASSPPPRDGSDHDISDGAEGEGNDEGEGDADANANTNAIDDDVRITDSRSTIQLRYSEIRKVLNDSAKHIPWVLSASILASGRRRKQPVKTPKAKGAPVAAAAATLDMSRLDIVRWMPDILLFRNAATKRKESHDIGKDALSPIASDVQSRTGNQARQTENGSSRTSTSDAVITYSAPPPPTDSEAVSRFKHRLESYFLTDPVDLDNLDQEEDTEFDMDKLLFDEDEDPNEIYIRSTPERMIVEQAMRDDGRWEADVDRERGREQKDKARAEREEKRKPKYSISKFAAASGSHSSSGGGKRTRAEETERWRKRGKPAATGARGGDGQRPGSINDMDWARPLDLSLQTEGWSESSDDDEEEDEEDSEGSSS</sequence>
<organism evidence="2 3">
    <name type="scientific">Tilletia controversa</name>
    <name type="common">dwarf bunt fungus</name>
    <dbReference type="NCBI Taxonomy" id="13291"/>
    <lineage>
        <taxon>Eukaryota</taxon>
        <taxon>Fungi</taxon>
        <taxon>Dikarya</taxon>
        <taxon>Basidiomycota</taxon>
        <taxon>Ustilaginomycotina</taxon>
        <taxon>Exobasidiomycetes</taxon>
        <taxon>Tilletiales</taxon>
        <taxon>Tilletiaceae</taxon>
        <taxon>Tilletia</taxon>
    </lineage>
</organism>
<proteinExistence type="predicted"/>
<feature type="compositionally biased region" description="Polar residues" evidence="1">
    <location>
        <begin position="562"/>
        <end position="586"/>
    </location>
</feature>
<reference evidence="2" key="1">
    <citation type="submission" date="2016-04" db="EMBL/GenBank/DDBJ databases">
        <authorList>
            <person name="Nguyen H.D."/>
            <person name="Samba Siva P."/>
            <person name="Cullis J."/>
            <person name="Levesque C.A."/>
            <person name="Hambleton S."/>
        </authorList>
    </citation>
    <scope>NUCLEOTIDE SEQUENCE</scope>
    <source>
        <strain evidence="2">DAOMC 236426</strain>
    </source>
</reference>
<gene>
    <name evidence="2" type="ORF">A4X06_0g208</name>
</gene>
<comment type="caution">
    <text evidence="2">The sequence shown here is derived from an EMBL/GenBank/DDBJ whole genome shotgun (WGS) entry which is preliminary data.</text>
</comment>
<feature type="region of interest" description="Disordered" evidence="1">
    <location>
        <begin position="267"/>
        <end position="298"/>
    </location>
</feature>
<feature type="compositionally biased region" description="Acidic residues" evidence="1">
    <location>
        <begin position="431"/>
        <end position="445"/>
    </location>
</feature>
<name>A0A8X7N0J7_9BASI</name>
<feature type="region of interest" description="Disordered" evidence="1">
    <location>
        <begin position="547"/>
        <end position="601"/>
    </location>
</feature>
<evidence type="ECO:0008006" key="4">
    <source>
        <dbReference type="Google" id="ProtNLM"/>
    </source>
</evidence>
<dbReference type="Proteomes" id="UP000077684">
    <property type="component" value="Unassembled WGS sequence"/>
</dbReference>
<evidence type="ECO:0000256" key="1">
    <source>
        <dbReference type="SAM" id="MobiDB-lite"/>
    </source>
</evidence>
<feature type="compositionally biased region" description="Acidic residues" evidence="1">
    <location>
        <begin position="768"/>
        <end position="785"/>
    </location>
</feature>
<reference evidence="2" key="2">
    <citation type="journal article" date="2019" name="IMA Fungus">
        <title>Genome sequencing and comparison of five Tilletia species to identify candidate genes for the detection of regulated species infecting wheat.</title>
        <authorList>
            <person name="Nguyen H.D.T."/>
            <person name="Sultana T."/>
            <person name="Kesanakurti P."/>
            <person name="Hambleton S."/>
        </authorList>
    </citation>
    <scope>NUCLEOTIDE SEQUENCE</scope>
    <source>
        <strain evidence="2">DAOMC 236426</strain>
    </source>
</reference>
<feature type="region of interest" description="Disordered" evidence="1">
    <location>
        <begin position="661"/>
        <end position="785"/>
    </location>
</feature>
<keyword evidence="3" id="KW-1185">Reference proteome</keyword>
<feature type="compositionally biased region" description="Basic and acidic residues" evidence="1">
    <location>
        <begin position="661"/>
        <end position="692"/>
    </location>
</feature>
<dbReference type="EMBL" id="LWDE02000010">
    <property type="protein sequence ID" value="KAE8255857.1"/>
    <property type="molecule type" value="Genomic_DNA"/>
</dbReference>
<evidence type="ECO:0000313" key="3">
    <source>
        <dbReference type="Proteomes" id="UP000077684"/>
    </source>
</evidence>